<evidence type="ECO:0000313" key="3">
    <source>
        <dbReference type="Proteomes" id="UP000469159"/>
    </source>
</evidence>
<accession>A0A6I4UPT8</accession>
<organism evidence="2 3">
    <name type="scientific">Croceibacterium soli</name>
    <dbReference type="NCBI Taxonomy" id="1739690"/>
    <lineage>
        <taxon>Bacteria</taxon>
        <taxon>Pseudomonadati</taxon>
        <taxon>Pseudomonadota</taxon>
        <taxon>Alphaproteobacteria</taxon>
        <taxon>Sphingomonadales</taxon>
        <taxon>Erythrobacteraceae</taxon>
        <taxon>Croceibacterium</taxon>
    </lineage>
</organism>
<dbReference type="GO" id="GO:0032259">
    <property type="term" value="P:methylation"/>
    <property type="evidence" value="ECO:0007669"/>
    <property type="project" value="UniProtKB-KW"/>
</dbReference>
<dbReference type="PANTHER" id="PTHR43861:SF1">
    <property type="entry name" value="TRANS-ACONITATE 2-METHYLTRANSFERASE"/>
    <property type="match status" value="1"/>
</dbReference>
<dbReference type="PANTHER" id="PTHR43861">
    <property type="entry name" value="TRANS-ACONITATE 2-METHYLTRANSFERASE-RELATED"/>
    <property type="match status" value="1"/>
</dbReference>
<dbReference type="AlphaFoldDB" id="A0A6I4UPT8"/>
<feature type="domain" description="Methyltransferase" evidence="1">
    <location>
        <begin position="50"/>
        <end position="159"/>
    </location>
</feature>
<dbReference type="CDD" id="cd02440">
    <property type="entry name" value="AdoMet_MTases"/>
    <property type="match status" value="1"/>
</dbReference>
<sequence>MQSGSVTVGADEWLGRTGNSWAAEWRRTDRSFGVLTERLLQRTREYRCASVLDIGCGAGELSLAIARGRPKSRVVGVDISPQLVAVARERGSQLGNATFEEADVAAWKPAEPFAPDMLVSRHGVMFFADPVAAFANLHAVAAPEAGLLFSCFRAWEENPAFADVARLLPVPPPPPAANAPGPFGFSDPARVEAILARSGWTGIAFESFDFPMIVGAGEDPVEDACAYFSTIGPAARALRELDEDRRVAFFANLRDLARRNMQEGLVALRAAAWIVTARRG</sequence>
<dbReference type="SUPFAM" id="SSF53335">
    <property type="entry name" value="S-adenosyl-L-methionine-dependent methyltransferases"/>
    <property type="match status" value="1"/>
</dbReference>
<dbReference type="Proteomes" id="UP000469159">
    <property type="component" value="Unassembled WGS sequence"/>
</dbReference>
<keyword evidence="3" id="KW-1185">Reference proteome</keyword>
<dbReference type="EMBL" id="WTYK01000002">
    <property type="protein sequence ID" value="MXP40990.1"/>
    <property type="molecule type" value="Genomic_DNA"/>
</dbReference>
<dbReference type="InterPro" id="IPR025714">
    <property type="entry name" value="Methyltranfer_dom"/>
</dbReference>
<proteinExistence type="predicted"/>
<comment type="caution">
    <text evidence="2">The sequence shown here is derived from an EMBL/GenBank/DDBJ whole genome shotgun (WGS) entry which is preliminary data.</text>
</comment>
<evidence type="ECO:0000259" key="1">
    <source>
        <dbReference type="Pfam" id="PF13847"/>
    </source>
</evidence>
<dbReference type="Gene3D" id="3.40.50.150">
    <property type="entry name" value="Vaccinia Virus protein VP39"/>
    <property type="match status" value="1"/>
</dbReference>
<evidence type="ECO:0000313" key="2">
    <source>
        <dbReference type="EMBL" id="MXP40990.1"/>
    </source>
</evidence>
<keyword evidence="2" id="KW-0489">Methyltransferase</keyword>
<protein>
    <submittedName>
        <fullName evidence="2">Methyltransferase domain-containing protein</fullName>
    </submittedName>
</protein>
<dbReference type="Pfam" id="PF13847">
    <property type="entry name" value="Methyltransf_31"/>
    <property type="match status" value="1"/>
</dbReference>
<keyword evidence="2" id="KW-0808">Transferase</keyword>
<reference evidence="2 3" key="1">
    <citation type="submission" date="2019-12" db="EMBL/GenBank/DDBJ databases">
        <title>Genomic-based taxomic classification of the family Erythrobacteraceae.</title>
        <authorList>
            <person name="Xu L."/>
        </authorList>
    </citation>
    <scope>NUCLEOTIDE SEQUENCE [LARGE SCALE GENOMIC DNA]</scope>
    <source>
        <strain evidence="2 3">MCCC 1K02066</strain>
    </source>
</reference>
<gene>
    <name evidence="2" type="ORF">GRI75_04945</name>
</gene>
<dbReference type="OrthoDB" id="9777638at2"/>
<dbReference type="GO" id="GO:0008168">
    <property type="term" value="F:methyltransferase activity"/>
    <property type="evidence" value="ECO:0007669"/>
    <property type="project" value="UniProtKB-KW"/>
</dbReference>
<dbReference type="InterPro" id="IPR029063">
    <property type="entry name" value="SAM-dependent_MTases_sf"/>
</dbReference>
<name>A0A6I4UPT8_9SPHN</name>
<dbReference type="RefSeq" id="WP_160745837.1">
    <property type="nucleotide sequence ID" value="NZ_WTYK01000002.1"/>
</dbReference>